<dbReference type="EMBL" id="CACRXK020018614">
    <property type="protein sequence ID" value="CAB4032699.1"/>
    <property type="molecule type" value="Genomic_DNA"/>
</dbReference>
<dbReference type="Pfam" id="PF21787">
    <property type="entry name" value="TNP-like_RNaseH_N"/>
    <property type="match status" value="1"/>
</dbReference>
<reference evidence="3" key="1">
    <citation type="submission" date="2020-04" db="EMBL/GenBank/DDBJ databases">
        <authorList>
            <person name="Alioto T."/>
            <person name="Alioto T."/>
            <person name="Gomez Garrido J."/>
        </authorList>
    </citation>
    <scope>NUCLEOTIDE SEQUENCE</scope>
    <source>
        <strain evidence="3">A484AB</strain>
    </source>
</reference>
<accession>A0A6S7LIQ9</accession>
<name>A0A6S7LIQ9_PARCT</name>
<evidence type="ECO:0000313" key="4">
    <source>
        <dbReference type="Proteomes" id="UP001152795"/>
    </source>
</evidence>
<dbReference type="InterPro" id="IPR048365">
    <property type="entry name" value="TNP-like_RNaseH_N"/>
</dbReference>
<sequence length="391" mass="44218">MSLFKIHFSARGDGEETVKLKSDARKEWLRVILRTRVNTSELKKRIDENNIFLCELHFKPELISQHAKRKTSETGAVPTENLPSKSHDSKPSSRRSLVREISDETPSTSALPLVDICKICKCCQRKFCSTGLHQHTEYLTNIAKDPDDQTHPLHPSDVVRHSIPKSVEMDTNFGVLAVFPCVTCQVLVRRQDQGDVICEPCKQLQRKIVAQQNRSTRQSSAPAKDKAPLTRCSADKLRATAVESRVKCSLLEAKVKSLQVQIEKDSITVSETLEKDVLTIMGGHNFESTPHMKFFWEQQVLESASASRELRDSAALILPSERVVRDYRNYFKPGAGITKENVEELKEKASKFSGIHKYVAVIMDEMKIQKNLVFDKTSGELIGFIDQLEIL</sequence>
<organism evidence="3 4">
    <name type="scientific">Paramuricea clavata</name>
    <name type="common">Red gorgonian</name>
    <name type="synonym">Violescent sea-whip</name>
    <dbReference type="NCBI Taxonomy" id="317549"/>
    <lineage>
        <taxon>Eukaryota</taxon>
        <taxon>Metazoa</taxon>
        <taxon>Cnidaria</taxon>
        <taxon>Anthozoa</taxon>
        <taxon>Octocorallia</taxon>
        <taxon>Malacalcyonacea</taxon>
        <taxon>Plexauridae</taxon>
        <taxon>Paramuricea</taxon>
    </lineage>
</organism>
<comment type="caution">
    <text evidence="3">The sequence shown here is derived from an EMBL/GenBank/DDBJ whole genome shotgun (WGS) entry which is preliminary data.</text>
</comment>
<feature type="compositionally biased region" description="Basic and acidic residues" evidence="1">
    <location>
        <begin position="85"/>
        <end position="102"/>
    </location>
</feature>
<feature type="region of interest" description="Disordered" evidence="1">
    <location>
        <begin position="67"/>
        <end position="103"/>
    </location>
</feature>
<gene>
    <name evidence="3" type="ORF">PACLA_8A072734</name>
</gene>
<feature type="domain" description="Transposable element P transposase-like RNase H" evidence="2">
    <location>
        <begin position="335"/>
        <end position="386"/>
    </location>
</feature>
<proteinExistence type="predicted"/>
<evidence type="ECO:0000259" key="2">
    <source>
        <dbReference type="Pfam" id="PF21787"/>
    </source>
</evidence>
<evidence type="ECO:0000256" key="1">
    <source>
        <dbReference type="SAM" id="MobiDB-lite"/>
    </source>
</evidence>
<protein>
    <recommendedName>
        <fullName evidence="2">Transposable element P transposase-like RNase H domain-containing protein</fullName>
    </recommendedName>
</protein>
<dbReference type="AlphaFoldDB" id="A0A6S7LIQ9"/>
<evidence type="ECO:0000313" key="3">
    <source>
        <dbReference type="EMBL" id="CAB4032699.1"/>
    </source>
</evidence>
<dbReference type="OrthoDB" id="5972980at2759"/>
<dbReference type="Proteomes" id="UP001152795">
    <property type="component" value="Unassembled WGS sequence"/>
</dbReference>
<keyword evidence="4" id="KW-1185">Reference proteome</keyword>